<evidence type="ECO:0000313" key="2">
    <source>
        <dbReference type="EMBL" id="RCS56220.1"/>
    </source>
</evidence>
<proteinExistence type="predicted"/>
<feature type="transmembrane region" description="Helical" evidence="1">
    <location>
        <begin position="96"/>
        <end position="123"/>
    </location>
</feature>
<keyword evidence="1" id="KW-0812">Transmembrane</keyword>
<organism evidence="2 3">
    <name type="scientific">Bremerella cremea</name>
    <dbReference type="NCBI Taxonomy" id="1031537"/>
    <lineage>
        <taxon>Bacteria</taxon>
        <taxon>Pseudomonadati</taxon>
        <taxon>Planctomycetota</taxon>
        <taxon>Planctomycetia</taxon>
        <taxon>Pirellulales</taxon>
        <taxon>Pirellulaceae</taxon>
        <taxon>Bremerella</taxon>
    </lineage>
</organism>
<reference evidence="2 3" key="1">
    <citation type="submission" date="2018-07" db="EMBL/GenBank/DDBJ databases">
        <title>Comparative genomes isolates from brazilian mangrove.</title>
        <authorList>
            <person name="De Araujo J.E."/>
            <person name="Taketani R.G."/>
            <person name="Silva M.C.P."/>
            <person name="Lourenco M.V."/>
            <person name="Oliveira V.M."/>
            <person name="Andreote F.D."/>
        </authorList>
    </citation>
    <scope>NUCLEOTIDE SEQUENCE [LARGE SCALE GENOMIC DNA]</scope>
    <source>
        <strain evidence="2 3">HEX PRIS-MGV</strain>
    </source>
</reference>
<dbReference type="EMBL" id="QPEX01000003">
    <property type="protein sequence ID" value="RCS56220.1"/>
    <property type="molecule type" value="Genomic_DNA"/>
</dbReference>
<gene>
    <name evidence="2" type="ORF">DTL42_00410</name>
</gene>
<dbReference type="AlphaFoldDB" id="A0A368KXU1"/>
<sequence>MGAVNRCWKCGTQFQRIEGAQIPPIRRSPVLATYVVAAAPPQDSTTDAVYEAIVAEEAEDGEPTEPNPEARLAPFLKGQEFLSLKRLDYPSLSASALALLTILLGFYSILAIPFGLVAAIAGVHLLNHRRSATRWTVFFLGIVALIVALLGIISAIYYWWMRSSLFLLLWGQTN</sequence>
<dbReference type="Proteomes" id="UP000253562">
    <property type="component" value="Unassembled WGS sequence"/>
</dbReference>
<evidence type="ECO:0000256" key="1">
    <source>
        <dbReference type="SAM" id="Phobius"/>
    </source>
</evidence>
<name>A0A368KXU1_9BACT</name>
<keyword evidence="1" id="KW-0472">Membrane</keyword>
<evidence type="ECO:0000313" key="3">
    <source>
        <dbReference type="Proteomes" id="UP000253562"/>
    </source>
</evidence>
<accession>A0A368KXU1</accession>
<feature type="transmembrane region" description="Helical" evidence="1">
    <location>
        <begin position="135"/>
        <end position="160"/>
    </location>
</feature>
<comment type="caution">
    <text evidence="2">The sequence shown here is derived from an EMBL/GenBank/DDBJ whole genome shotgun (WGS) entry which is preliminary data.</text>
</comment>
<keyword evidence="1" id="KW-1133">Transmembrane helix</keyword>
<protein>
    <submittedName>
        <fullName evidence="2">Uncharacterized protein</fullName>
    </submittedName>
</protein>